<feature type="domain" description="D-apionate lactonase N-terminal" evidence="2">
    <location>
        <begin position="23"/>
        <end position="239"/>
    </location>
</feature>
<feature type="region of interest" description="Disordered" evidence="1">
    <location>
        <begin position="1"/>
        <end position="25"/>
    </location>
</feature>
<dbReference type="EMBL" id="JAKLTQ010000009">
    <property type="protein sequence ID" value="MCG2622902.1"/>
    <property type="molecule type" value="Genomic_DNA"/>
</dbReference>
<evidence type="ECO:0000313" key="4">
    <source>
        <dbReference type="EMBL" id="MCG2622902.1"/>
    </source>
</evidence>
<dbReference type="RefSeq" id="WP_237821670.1">
    <property type="nucleotide sequence ID" value="NZ_JAKLTQ010000009.1"/>
</dbReference>
<dbReference type="Proteomes" id="UP001165368">
    <property type="component" value="Unassembled WGS sequence"/>
</dbReference>
<proteinExistence type="predicted"/>
<evidence type="ECO:0000256" key="1">
    <source>
        <dbReference type="SAM" id="MobiDB-lite"/>
    </source>
</evidence>
<keyword evidence="5" id="KW-1185">Reference proteome</keyword>
<dbReference type="InterPro" id="IPR058788">
    <property type="entry name" value="ApnL_N"/>
</dbReference>
<feature type="domain" description="D-apionate lactonase TIM barrel" evidence="3">
    <location>
        <begin position="294"/>
        <end position="533"/>
    </location>
</feature>
<dbReference type="InterPro" id="IPR058787">
    <property type="entry name" value="ApnL_M"/>
</dbReference>
<dbReference type="Pfam" id="PF25837">
    <property type="entry name" value="Apionate_lact_N"/>
    <property type="match status" value="1"/>
</dbReference>
<evidence type="ECO:0000313" key="5">
    <source>
        <dbReference type="Proteomes" id="UP001165368"/>
    </source>
</evidence>
<name>A0ABS9L8A2_9MICC</name>
<organism evidence="4 5">
    <name type="scientific">Arthrobacter hankyongi</name>
    <dbReference type="NCBI Taxonomy" id="2904801"/>
    <lineage>
        <taxon>Bacteria</taxon>
        <taxon>Bacillati</taxon>
        <taxon>Actinomycetota</taxon>
        <taxon>Actinomycetes</taxon>
        <taxon>Micrococcales</taxon>
        <taxon>Micrococcaceae</taxon>
        <taxon>Arthrobacter</taxon>
    </lineage>
</organism>
<reference evidence="4" key="1">
    <citation type="submission" date="2022-01" db="EMBL/GenBank/DDBJ databases">
        <authorList>
            <person name="Jo J.-H."/>
            <person name="Im W.-T."/>
        </authorList>
    </citation>
    <scope>NUCLEOTIDE SEQUENCE</scope>
    <source>
        <strain evidence="4">I2-34</strain>
    </source>
</reference>
<feature type="compositionally biased region" description="Low complexity" evidence="1">
    <location>
        <begin position="1"/>
        <end position="24"/>
    </location>
</feature>
<gene>
    <name evidence="4" type="ORF">LVY72_13440</name>
</gene>
<protein>
    <submittedName>
        <fullName evidence="4">Uncharacterized protein</fullName>
    </submittedName>
</protein>
<dbReference type="Pfam" id="PF25838">
    <property type="entry name" value="Apionate_lact_M"/>
    <property type="match status" value="1"/>
</dbReference>
<comment type="caution">
    <text evidence="4">The sequence shown here is derived from an EMBL/GenBank/DDBJ whole genome shotgun (WGS) entry which is preliminary data.</text>
</comment>
<evidence type="ECO:0000259" key="2">
    <source>
        <dbReference type="Pfam" id="PF25837"/>
    </source>
</evidence>
<evidence type="ECO:0000259" key="3">
    <source>
        <dbReference type="Pfam" id="PF25838"/>
    </source>
</evidence>
<sequence>MSSQQPAPASSQPAPRAARAVSSRLDPEVRTLTAGPWTVDLVGDEFGPIAYRGRTVLRAVRAVVRDHDWRTLEPSVQHLEITGNGAGLQVSLQVGYAGYGARYAGRLTVRLAPEAVEVHFDGHAVAGFRSNRIGLVVLHPPGDAGRAVTVIGTDGSAVPAHFPVEISPHQPFLDIAALEWADAGTVFTLSFTGDVFETEDQRNWTDASFKTYSTPLSRPFPVSVGAGDLVRQGLRLQAAAGRAAAVETAFGGSGRAEPAAIGGAVSRVPPLALAAGEGAGVGANHEALPPLPGLDAILVELTGPEDQWETRLDAAARQAARHGAALDVRVVTAAPERTAAALADWPGRIARLAVFDPASHVTEPGAWPAARSALLRAGFRGQLLAGTRAHFTELNRNSGRLPTAADALTFSITPQMHSTEVRHLVETVPMQRLAAQQALRLAAGRPVHVGPVTLRPRFNAVASSGNGPAAESDELQAEPFTAAWTLASIAALSLDGVASVCYFETAGPRGISAADGTLYPVGELLRRLAALRGAPVLAVPATGAVTLYPVRTPEAILLFAGNLSPRPAETEVLLPAGSDAAEATVLGAGAGSSGTLTARDGRRLRLALQPWSTMLVRIGRGAG</sequence>
<accession>A0ABS9L8A2</accession>